<keyword evidence="10" id="KW-1185">Reference proteome</keyword>
<evidence type="ECO:0000256" key="7">
    <source>
        <dbReference type="SAM" id="MobiDB-lite"/>
    </source>
</evidence>
<keyword evidence="2" id="KW-0547">Nucleotide-binding</keyword>
<dbReference type="OrthoDB" id="422663at2759"/>
<dbReference type="AlphaFoldDB" id="A0A8K0GCV4"/>
<feature type="compositionally biased region" description="Polar residues" evidence="7">
    <location>
        <begin position="147"/>
        <end position="157"/>
    </location>
</feature>
<organism evidence="9 10">
    <name type="scientific">Ignelater luminosus</name>
    <name type="common">Cucubano</name>
    <name type="synonym">Pyrophorus luminosus</name>
    <dbReference type="NCBI Taxonomy" id="2038154"/>
    <lineage>
        <taxon>Eukaryota</taxon>
        <taxon>Metazoa</taxon>
        <taxon>Ecdysozoa</taxon>
        <taxon>Arthropoda</taxon>
        <taxon>Hexapoda</taxon>
        <taxon>Insecta</taxon>
        <taxon>Pterygota</taxon>
        <taxon>Neoptera</taxon>
        <taxon>Endopterygota</taxon>
        <taxon>Coleoptera</taxon>
        <taxon>Polyphaga</taxon>
        <taxon>Elateriformia</taxon>
        <taxon>Elateroidea</taxon>
        <taxon>Elateridae</taxon>
        <taxon>Agrypninae</taxon>
        <taxon>Pyrophorini</taxon>
        <taxon>Ignelater</taxon>
    </lineage>
</organism>
<dbReference type="EC" id="3.6.4.13" evidence="1"/>
<accession>A0A8K0GCV4</accession>
<name>A0A8K0GCV4_IGNLU</name>
<feature type="domain" description="DEAD-box RNA helicase Q" evidence="8">
    <location>
        <begin position="187"/>
        <end position="215"/>
    </location>
</feature>
<dbReference type="PROSITE" id="PS51195">
    <property type="entry name" value="Q_MOTIF"/>
    <property type="match status" value="1"/>
</dbReference>
<reference evidence="9" key="1">
    <citation type="submission" date="2019-08" db="EMBL/GenBank/DDBJ databases">
        <title>The genome of the North American firefly Photinus pyralis.</title>
        <authorList>
            <consortium name="Photinus pyralis genome working group"/>
            <person name="Fallon T.R."/>
            <person name="Sander Lower S.E."/>
            <person name="Weng J.-K."/>
        </authorList>
    </citation>
    <scope>NUCLEOTIDE SEQUENCE</scope>
    <source>
        <strain evidence="9">TRF0915ILg1</strain>
        <tissue evidence="9">Whole body</tissue>
    </source>
</reference>
<protein>
    <recommendedName>
        <fullName evidence="1">RNA helicase</fullName>
        <ecNumber evidence="1">3.6.4.13</ecNumber>
    </recommendedName>
</protein>
<evidence type="ECO:0000313" key="9">
    <source>
        <dbReference type="EMBL" id="KAF2897162.1"/>
    </source>
</evidence>
<comment type="caution">
    <text evidence="9">The sequence shown here is derived from an EMBL/GenBank/DDBJ whole genome shotgun (WGS) entry which is preliminary data.</text>
</comment>
<feature type="region of interest" description="Disordered" evidence="7">
    <location>
        <begin position="1"/>
        <end position="157"/>
    </location>
</feature>
<dbReference type="Proteomes" id="UP000801492">
    <property type="component" value="Unassembled WGS sequence"/>
</dbReference>
<feature type="compositionally biased region" description="Polar residues" evidence="7">
    <location>
        <begin position="80"/>
        <end position="89"/>
    </location>
</feature>
<evidence type="ECO:0000256" key="6">
    <source>
        <dbReference type="PROSITE-ProRule" id="PRU00552"/>
    </source>
</evidence>
<dbReference type="InterPro" id="IPR014014">
    <property type="entry name" value="RNA_helicase_DEAD_Q_motif"/>
</dbReference>
<dbReference type="GO" id="GO:0003724">
    <property type="term" value="F:RNA helicase activity"/>
    <property type="evidence" value="ECO:0007669"/>
    <property type="project" value="UniProtKB-EC"/>
</dbReference>
<evidence type="ECO:0000259" key="8">
    <source>
        <dbReference type="PROSITE" id="PS51195"/>
    </source>
</evidence>
<proteinExistence type="predicted"/>
<keyword evidence="4" id="KW-0347">Helicase</keyword>
<keyword evidence="3" id="KW-0378">Hydrolase</keyword>
<feature type="non-terminal residue" evidence="9">
    <location>
        <position position="1"/>
    </location>
</feature>
<evidence type="ECO:0000256" key="4">
    <source>
        <dbReference type="ARBA" id="ARBA00022806"/>
    </source>
</evidence>
<dbReference type="GO" id="GO:0016787">
    <property type="term" value="F:hydrolase activity"/>
    <property type="evidence" value="ECO:0007669"/>
    <property type="project" value="UniProtKB-KW"/>
</dbReference>
<feature type="compositionally biased region" description="Low complexity" evidence="7">
    <location>
        <begin position="98"/>
        <end position="114"/>
    </location>
</feature>
<dbReference type="GO" id="GO:0005524">
    <property type="term" value="F:ATP binding"/>
    <property type="evidence" value="ECO:0007669"/>
    <property type="project" value="UniProtKB-KW"/>
</dbReference>
<sequence>MELNIKPNANTKTKNKAFQADTEKLSNSQSINPSFNFSWGNTKNKITGQVLRKKQNSSHKPKAPINSNIQSEPQKESEKQPQPIQAKQNKSFKKQHSVKQQINKSNNNNQVKSSTQHNDFNAVNIKRKHKKDKAKALLNDEDGNKEQPASKSAQKSFSLFNQKPKDVYIAARSGKSVSEKVFTESGNKFSDLPIHKYLVSNLEKINFTTLTTVQEKAIPVVLLGKDVL</sequence>
<dbReference type="EMBL" id="VTPC01004432">
    <property type="protein sequence ID" value="KAF2897162.1"/>
    <property type="molecule type" value="Genomic_DNA"/>
</dbReference>
<evidence type="ECO:0000256" key="3">
    <source>
        <dbReference type="ARBA" id="ARBA00022801"/>
    </source>
</evidence>
<feature type="short sequence motif" description="Q motif" evidence="6">
    <location>
        <begin position="187"/>
        <end position="215"/>
    </location>
</feature>
<evidence type="ECO:0000256" key="2">
    <source>
        <dbReference type="ARBA" id="ARBA00022741"/>
    </source>
</evidence>
<evidence type="ECO:0000256" key="1">
    <source>
        <dbReference type="ARBA" id="ARBA00012552"/>
    </source>
</evidence>
<feature type="compositionally biased region" description="Polar residues" evidence="7">
    <location>
        <begin position="25"/>
        <end position="47"/>
    </location>
</feature>
<gene>
    <name evidence="9" type="ORF">ILUMI_09013</name>
</gene>
<evidence type="ECO:0000256" key="5">
    <source>
        <dbReference type="ARBA" id="ARBA00022840"/>
    </source>
</evidence>
<feature type="compositionally biased region" description="Basic residues" evidence="7">
    <location>
        <begin position="51"/>
        <end position="62"/>
    </location>
</feature>
<evidence type="ECO:0000313" key="10">
    <source>
        <dbReference type="Proteomes" id="UP000801492"/>
    </source>
</evidence>
<dbReference type="SUPFAM" id="SSF52540">
    <property type="entry name" value="P-loop containing nucleoside triphosphate hydrolases"/>
    <property type="match status" value="1"/>
</dbReference>
<keyword evidence="5" id="KW-0067">ATP-binding</keyword>
<dbReference type="Gene3D" id="3.40.50.300">
    <property type="entry name" value="P-loop containing nucleotide triphosphate hydrolases"/>
    <property type="match status" value="1"/>
</dbReference>
<dbReference type="InterPro" id="IPR027417">
    <property type="entry name" value="P-loop_NTPase"/>
</dbReference>